<keyword evidence="6 8" id="KW-0472">Membrane</keyword>
<dbReference type="GO" id="GO:0005783">
    <property type="term" value="C:endoplasmic reticulum"/>
    <property type="evidence" value="ECO:0007669"/>
    <property type="project" value="TreeGrafter"/>
</dbReference>
<feature type="domain" description="Palmitoyltransferase DHHC" evidence="9">
    <location>
        <begin position="156"/>
        <end position="304"/>
    </location>
</feature>
<organism evidence="10 11">
    <name type="scientific">Adiantum capillus-veneris</name>
    <name type="common">Maidenhair fern</name>
    <dbReference type="NCBI Taxonomy" id="13818"/>
    <lineage>
        <taxon>Eukaryota</taxon>
        <taxon>Viridiplantae</taxon>
        <taxon>Streptophyta</taxon>
        <taxon>Embryophyta</taxon>
        <taxon>Tracheophyta</taxon>
        <taxon>Polypodiopsida</taxon>
        <taxon>Polypodiidae</taxon>
        <taxon>Polypodiales</taxon>
        <taxon>Pteridineae</taxon>
        <taxon>Pteridaceae</taxon>
        <taxon>Vittarioideae</taxon>
        <taxon>Adiantum</taxon>
    </lineage>
</organism>
<feature type="transmembrane region" description="Helical" evidence="8">
    <location>
        <begin position="207"/>
        <end position="228"/>
    </location>
</feature>
<evidence type="ECO:0000256" key="4">
    <source>
        <dbReference type="ARBA" id="ARBA00022692"/>
    </source>
</evidence>
<dbReference type="Proteomes" id="UP000886520">
    <property type="component" value="Chromosome 5"/>
</dbReference>
<feature type="transmembrane region" description="Helical" evidence="8">
    <location>
        <begin position="81"/>
        <end position="103"/>
    </location>
</feature>
<evidence type="ECO:0000256" key="2">
    <source>
        <dbReference type="ARBA" id="ARBA00008574"/>
    </source>
</evidence>
<dbReference type="InterPro" id="IPR001594">
    <property type="entry name" value="Palmitoyltrfase_DHHC"/>
</dbReference>
<feature type="transmembrane region" description="Helical" evidence="8">
    <location>
        <begin position="268"/>
        <end position="293"/>
    </location>
</feature>
<evidence type="ECO:0000256" key="6">
    <source>
        <dbReference type="ARBA" id="ARBA00023136"/>
    </source>
</evidence>
<evidence type="ECO:0000313" key="10">
    <source>
        <dbReference type="EMBL" id="KAI5079619.1"/>
    </source>
</evidence>
<dbReference type="GO" id="GO:0016020">
    <property type="term" value="C:membrane"/>
    <property type="evidence" value="ECO:0007669"/>
    <property type="project" value="UniProtKB-SubCell"/>
</dbReference>
<accession>A0A9D4V4I3</accession>
<feature type="transmembrane region" description="Helical" evidence="8">
    <location>
        <begin position="6"/>
        <end position="28"/>
    </location>
</feature>
<dbReference type="PROSITE" id="PS50216">
    <property type="entry name" value="DHHC"/>
    <property type="match status" value="1"/>
</dbReference>
<keyword evidence="3 8" id="KW-0808">Transferase</keyword>
<keyword evidence="11" id="KW-1185">Reference proteome</keyword>
<comment type="similarity">
    <text evidence="2 8">Belongs to the DHHC palmitoyltransferase family.</text>
</comment>
<comment type="caution">
    <text evidence="10">The sequence shown here is derived from an EMBL/GenBank/DDBJ whole genome shotgun (WGS) entry which is preliminary data.</text>
</comment>
<proteinExistence type="inferred from homology"/>
<evidence type="ECO:0000256" key="5">
    <source>
        <dbReference type="ARBA" id="ARBA00022989"/>
    </source>
</evidence>
<evidence type="ECO:0000256" key="8">
    <source>
        <dbReference type="RuleBase" id="RU079119"/>
    </source>
</evidence>
<name>A0A9D4V4I3_ADICA</name>
<evidence type="ECO:0000313" key="11">
    <source>
        <dbReference type="Proteomes" id="UP000886520"/>
    </source>
</evidence>
<comment type="domain">
    <text evidence="8">The DHHC domain is required for palmitoyltransferase activity.</text>
</comment>
<evidence type="ECO:0000256" key="1">
    <source>
        <dbReference type="ARBA" id="ARBA00004141"/>
    </source>
</evidence>
<dbReference type="EMBL" id="JABFUD020000005">
    <property type="protein sequence ID" value="KAI5079619.1"/>
    <property type="molecule type" value="Genomic_DNA"/>
</dbReference>
<reference evidence="10 11" key="1">
    <citation type="submission" date="2021-01" db="EMBL/GenBank/DDBJ databases">
        <title>Adiantum capillus-veneris genome.</title>
        <authorList>
            <person name="Fang Y."/>
            <person name="Liao Q."/>
        </authorList>
    </citation>
    <scope>NUCLEOTIDE SEQUENCE [LARGE SCALE GENOMIC DNA]</scope>
    <source>
        <strain evidence="10">H3</strain>
        <tissue evidence="10">Leaf</tissue>
    </source>
</reference>
<gene>
    <name evidence="10" type="ORF">GOP47_0005098</name>
</gene>
<dbReference type="GO" id="GO:0006612">
    <property type="term" value="P:protein targeting to membrane"/>
    <property type="evidence" value="ECO:0007669"/>
    <property type="project" value="TreeGrafter"/>
</dbReference>
<dbReference type="InterPro" id="IPR039859">
    <property type="entry name" value="PFA4/ZDH16/20/ERF2-like"/>
</dbReference>
<comment type="subcellular location">
    <subcellularLocation>
        <location evidence="1">Membrane</location>
        <topology evidence="1">Multi-pass membrane protein</topology>
    </subcellularLocation>
</comment>
<keyword evidence="5 8" id="KW-1133">Transmembrane helix</keyword>
<dbReference type="PANTHER" id="PTHR22883:SF286">
    <property type="entry name" value="PROTEIN S-ACYLTRANSFERASE 17-RELATED"/>
    <property type="match status" value="1"/>
</dbReference>
<sequence length="363" mass="40461">MADWDAIVFIAIVLVSSVICFCGHWPIFEGTPIQSLNYCCTGGCFDLLEKFVGLVCGARGRHVVSSVEHYCCERPNPILQLFYFTILGGAYFAFVGTSFQYIPGPYVSVVHRYLGTVSVVVGAVLFLLTSCSDPGLITSTNVSDYLTMYPYDGILYEEKTCSTCNLARPPRSKHCSICGRCVARFDHHCGWTNTCIGENNLRYFMAFLFWHCALCLYGTFVIAAIVAGEVKKRNLVHLLTFYYGVEPSLQKLSPYVFQWVLAFYSQQLLLLLFLGILSLLLTGFFGYHLYLVLTNITTNETYKWESYKRWKQHVSSSEGPKVTSVDGSASSSEQVSSPRLVGGYLRGAEFLGIAVGFSFLLCG</sequence>
<evidence type="ECO:0000256" key="3">
    <source>
        <dbReference type="ARBA" id="ARBA00022679"/>
    </source>
</evidence>
<dbReference type="EC" id="2.3.1.225" evidence="8"/>
<dbReference type="PANTHER" id="PTHR22883">
    <property type="entry name" value="ZINC FINGER DHHC DOMAIN CONTAINING PROTEIN"/>
    <property type="match status" value="1"/>
</dbReference>
<feature type="transmembrane region" description="Helical" evidence="8">
    <location>
        <begin position="109"/>
        <end position="128"/>
    </location>
</feature>
<dbReference type="GO" id="GO:0019706">
    <property type="term" value="F:protein-cysteine S-palmitoyltransferase activity"/>
    <property type="evidence" value="ECO:0007669"/>
    <property type="project" value="UniProtKB-EC"/>
</dbReference>
<keyword evidence="7 8" id="KW-0012">Acyltransferase</keyword>
<evidence type="ECO:0000256" key="7">
    <source>
        <dbReference type="ARBA" id="ARBA00023315"/>
    </source>
</evidence>
<dbReference type="AlphaFoldDB" id="A0A9D4V4I3"/>
<dbReference type="OrthoDB" id="5977743at2759"/>
<dbReference type="Pfam" id="PF01529">
    <property type="entry name" value="DHHC"/>
    <property type="match status" value="1"/>
</dbReference>
<evidence type="ECO:0000259" key="9">
    <source>
        <dbReference type="Pfam" id="PF01529"/>
    </source>
</evidence>
<dbReference type="GO" id="GO:0005794">
    <property type="term" value="C:Golgi apparatus"/>
    <property type="evidence" value="ECO:0007669"/>
    <property type="project" value="TreeGrafter"/>
</dbReference>
<comment type="catalytic activity">
    <reaction evidence="8">
        <text>L-cysteinyl-[protein] + hexadecanoyl-CoA = S-hexadecanoyl-L-cysteinyl-[protein] + CoA</text>
        <dbReference type="Rhea" id="RHEA:36683"/>
        <dbReference type="Rhea" id="RHEA-COMP:10131"/>
        <dbReference type="Rhea" id="RHEA-COMP:11032"/>
        <dbReference type="ChEBI" id="CHEBI:29950"/>
        <dbReference type="ChEBI" id="CHEBI:57287"/>
        <dbReference type="ChEBI" id="CHEBI:57379"/>
        <dbReference type="ChEBI" id="CHEBI:74151"/>
        <dbReference type="EC" id="2.3.1.225"/>
    </reaction>
</comment>
<protein>
    <recommendedName>
        <fullName evidence="8">S-acyltransferase</fullName>
        <ecNumber evidence="8">2.3.1.225</ecNumber>
    </recommendedName>
    <alternativeName>
        <fullName evidence="8">Palmitoyltransferase</fullName>
    </alternativeName>
</protein>
<keyword evidence="4 8" id="KW-0812">Transmembrane</keyword>